<reference evidence="1" key="1">
    <citation type="submission" date="2023-04" db="EMBL/GenBank/DDBJ databases">
        <title>Draft Genome sequencing of Naganishia species isolated from polar environments using Oxford Nanopore Technology.</title>
        <authorList>
            <person name="Leo P."/>
            <person name="Venkateswaran K."/>
        </authorList>
    </citation>
    <scope>NUCLEOTIDE SEQUENCE</scope>
    <source>
        <strain evidence="1">MNA-CCFEE 5262</strain>
    </source>
</reference>
<evidence type="ECO:0000313" key="1">
    <source>
        <dbReference type="EMBL" id="KAJ9114589.1"/>
    </source>
</evidence>
<dbReference type="Proteomes" id="UP001230649">
    <property type="component" value="Unassembled WGS sequence"/>
</dbReference>
<dbReference type="EMBL" id="JASBWS010000008">
    <property type="protein sequence ID" value="KAJ9114589.1"/>
    <property type="molecule type" value="Genomic_DNA"/>
</dbReference>
<name>A0ACC2WTT9_9TREE</name>
<evidence type="ECO:0000313" key="2">
    <source>
        <dbReference type="Proteomes" id="UP001230649"/>
    </source>
</evidence>
<comment type="caution">
    <text evidence="1">The sequence shown here is derived from an EMBL/GenBank/DDBJ whole genome shotgun (WGS) entry which is preliminary data.</text>
</comment>
<accession>A0ACC2WTT9</accession>
<gene>
    <name evidence="1" type="ORF">QFC20_001463</name>
</gene>
<keyword evidence="2" id="KW-1185">Reference proteome</keyword>
<sequence>MHINPAYLTARNPQVLAPGDTSAGNASSSSTGTASDQFATSQKPFNAAFLALLALLIFIVLGGILYARRLARANESPGVSSGVSSSRGRGDDHEKVPLTRVPSLQYEEDAGVGPTEQSQPANLWNKAASITRARTPSLAGIGTRRFRGQDSSPDRDVERNAALTAEPTTPTKASTTTRLFTGVKEPKSPKADKFSSRVSGEASSVEGGRRRYGDLAGSVSAETLDHLMSIASAKVPGQAQKGPPPLRKRYVNKAAVGTPIVTTPIIPGEMARLVTPGLIPVEEARVRAAGSSSGLPLLEHVLDDVGSEEYRRRPGKEPLPIIEEASGREESDDGRSVSPTSQADRMSRPTSVTKRATPSEGRRDSEDIRQQGNPFPWDPTPPRTPRINTPLINELRRSLLSGRPSLLGSTSQEQVSRELDVAVPGSALPQRHKMRRRSLTEPDDDRKAQAEMRQTDLSPWNMKTFPSPSQQSMSTEGGLVPRYSSGSSWDASSGSSGRYPPMGSFASRSSGFLWSGSNIDASQGNHPQSQADVALTGGTHDQSGIREVDENQDEDEEQDEVATIEHKQFSPRRMSVAPPRPGQAQPRSSVWSMASEYSSRGSPEKETKPAVGPKHLTMEPVAPLRLSPDRGRRLPTPPPVQLRRGSAQSQQGKSTTATDASQSRTTDVRESPPSPTSVHQEQRRFSSISHEVMRYFDPRVAEPGPNQTIPSDAVPPIKIDFVTTSDTPAKSPAVPTPPSAEPLSTSTRTSMPRKPISPLLEDLQTSRNLFRGRKTATPPAHSPLAKPRLRFSDDVEVMENPALSPSPAPTTSRVLTPATRQSLPGSRARTPTDIVSPQPVPRRGSIVVPSPSAMFSNIESSDNASSLPSVQLTESTSEEWQPRAVDPPRPSIESIPEAWQPRDLDAPKAVQTRDFWRELRRTSVTGYFVQAAQDEEDSGNNDAEGEDSLR</sequence>
<proteinExistence type="predicted"/>
<organism evidence="1 2">
    <name type="scientific">Naganishia adeliensis</name>
    <dbReference type="NCBI Taxonomy" id="92952"/>
    <lineage>
        <taxon>Eukaryota</taxon>
        <taxon>Fungi</taxon>
        <taxon>Dikarya</taxon>
        <taxon>Basidiomycota</taxon>
        <taxon>Agaricomycotina</taxon>
        <taxon>Tremellomycetes</taxon>
        <taxon>Filobasidiales</taxon>
        <taxon>Filobasidiaceae</taxon>
        <taxon>Naganishia</taxon>
    </lineage>
</organism>
<protein>
    <submittedName>
        <fullName evidence="1">Uncharacterized protein</fullName>
    </submittedName>
</protein>